<gene>
    <name evidence="1" type="ORF">GCM10012287_23430</name>
</gene>
<proteinExistence type="predicted"/>
<evidence type="ECO:0000313" key="1">
    <source>
        <dbReference type="EMBL" id="GGO48436.1"/>
    </source>
</evidence>
<comment type="caution">
    <text evidence="1">The sequence shown here is derived from an EMBL/GenBank/DDBJ whole genome shotgun (WGS) entry which is preliminary data.</text>
</comment>
<accession>A0ABQ2M941</accession>
<name>A0ABQ2M941_9ACTN</name>
<dbReference type="EMBL" id="BMMP01000006">
    <property type="protein sequence ID" value="GGO48436.1"/>
    <property type="molecule type" value="Genomic_DNA"/>
</dbReference>
<reference evidence="2" key="1">
    <citation type="journal article" date="2019" name="Int. J. Syst. Evol. Microbiol.">
        <title>The Global Catalogue of Microorganisms (GCM) 10K type strain sequencing project: providing services to taxonomists for standard genome sequencing and annotation.</title>
        <authorList>
            <consortium name="The Broad Institute Genomics Platform"/>
            <consortium name="The Broad Institute Genome Sequencing Center for Infectious Disease"/>
            <person name="Wu L."/>
            <person name="Ma J."/>
        </authorList>
    </citation>
    <scope>NUCLEOTIDE SEQUENCE [LARGE SCALE GENOMIC DNA]</scope>
    <source>
        <strain evidence="2">CGMCC 4.7178</strain>
    </source>
</reference>
<evidence type="ECO:0000313" key="2">
    <source>
        <dbReference type="Proteomes" id="UP000631535"/>
    </source>
</evidence>
<dbReference type="Proteomes" id="UP000631535">
    <property type="component" value="Unassembled WGS sequence"/>
</dbReference>
<organism evidence="1 2">
    <name type="scientific">Streptomyces daqingensis</name>
    <dbReference type="NCBI Taxonomy" id="1472640"/>
    <lineage>
        <taxon>Bacteria</taxon>
        <taxon>Bacillati</taxon>
        <taxon>Actinomycetota</taxon>
        <taxon>Actinomycetes</taxon>
        <taxon>Kitasatosporales</taxon>
        <taxon>Streptomycetaceae</taxon>
        <taxon>Streptomyces</taxon>
    </lineage>
</organism>
<sequence>MSAAYAALVARIVQFLRKRCKAMGLCPRFAGPSHCATGGWPYVNGARRTAAPFARDRPPRRGHRGVRHPSDCLPSIYNGSL</sequence>
<keyword evidence="2" id="KW-1185">Reference proteome</keyword>
<protein>
    <submittedName>
        <fullName evidence="1">Uncharacterized protein</fullName>
    </submittedName>
</protein>